<dbReference type="EMBL" id="NEDP02004990">
    <property type="protein sequence ID" value="OWF43863.1"/>
    <property type="molecule type" value="Genomic_DNA"/>
</dbReference>
<dbReference type="Gene3D" id="3.90.1200.10">
    <property type="match status" value="1"/>
</dbReference>
<keyword evidence="4" id="KW-0808">Transferase</keyword>
<keyword evidence="5 11" id="KW-0418">Kinase</keyword>
<evidence type="ECO:0000256" key="9">
    <source>
        <dbReference type="ARBA" id="ARBA00040505"/>
    </source>
</evidence>
<evidence type="ECO:0000259" key="10">
    <source>
        <dbReference type="Pfam" id="PF01636"/>
    </source>
</evidence>
<protein>
    <recommendedName>
        <fullName evidence="9">Hydroxylysine kinase</fullName>
        <ecNumber evidence="8">2.7.1.81</ecNumber>
    </recommendedName>
</protein>
<organism evidence="11 12">
    <name type="scientific">Mizuhopecten yessoensis</name>
    <name type="common">Japanese scallop</name>
    <name type="synonym">Patinopecten yessoensis</name>
    <dbReference type="NCBI Taxonomy" id="6573"/>
    <lineage>
        <taxon>Eukaryota</taxon>
        <taxon>Metazoa</taxon>
        <taxon>Spiralia</taxon>
        <taxon>Lophotrochozoa</taxon>
        <taxon>Mollusca</taxon>
        <taxon>Bivalvia</taxon>
        <taxon>Autobranchia</taxon>
        <taxon>Pteriomorphia</taxon>
        <taxon>Pectinida</taxon>
        <taxon>Pectinoidea</taxon>
        <taxon>Pectinidae</taxon>
        <taxon>Mizuhopecten</taxon>
    </lineage>
</organism>
<dbReference type="PANTHER" id="PTHR21064">
    <property type="entry name" value="AMINOGLYCOSIDE PHOSPHOTRANSFERASE DOMAIN-CONTAINING PROTEIN-RELATED"/>
    <property type="match status" value="1"/>
</dbReference>
<feature type="domain" description="Aminoglycoside phosphotransferase" evidence="10">
    <location>
        <begin position="47"/>
        <end position="283"/>
    </location>
</feature>
<dbReference type="AlphaFoldDB" id="A0A210Q548"/>
<dbReference type="GO" id="GO:0005737">
    <property type="term" value="C:cytoplasm"/>
    <property type="evidence" value="ECO:0007669"/>
    <property type="project" value="UniProtKB-SubCell"/>
</dbReference>
<accession>A0A210Q548</accession>
<dbReference type="GO" id="GO:0047992">
    <property type="term" value="F:hydroxylysine kinase activity"/>
    <property type="evidence" value="ECO:0007669"/>
    <property type="project" value="UniProtKB-EC"/>
</dbReference>
<comment type="catalytic activity">
    <reaction evidence="6">
        <text>(5R)-5-hydroxy-L-lysine + GTP = (5R)-5-phosphooxy-L-lysine + GDP + H(+)</text>
        <dbReference type="Rhea" id="RHEA:19049"/>
        <dbReference type="ChEBI" id="CHEBI:15378"/>
        <dbReference type="ChEBI" id="CHEBI:37565"/>
        <dbReference type="ChEBI" id="CHEBI:57882"/>
        <dbReference type="ChEBI" id="CHEBI:58189"/>
        <dbReference type="ChEBI" id="CHEBI:58357"/>
        <dbReference type="EC" id="2.7.1.81"/>
    </reaction>
</comment>
<evidence type="ECO:0000256" key="4">
    <source>
        <dbReference type="ARBA" id="ARBA00022679"/>
    </source>
</evidence>
<sequence>MTDMSNEERTVVNPGEVIRPYVDLDLVKKLVKRLYDLDVIEGRELNSYDDRNYHVNVSKETTNEHIGHVCIHGYVLKVLNSLDSRHEDYVEAQNGMIIHVADKGIPTSRPVKNVQGRLMSLESFTCEKKSNRDQAPVLVCVVRLLKYLPGRILLGVPYSISLLSQIGRLTGRLDNALTDFQHPAHTRHRRIWNLTELPDLQKFLYCIKDNDRSKLIQEVLDSFRCDVTNSYSILKSGTLHADVNDYNILVSETPTNGDHDVMGILDFGDSVYSCYVFEIAIIMCYVILGSDVIDPIDAGGHTLAGYLSEFPLGRDDLKVLKQCVCARFAQSLVMGAYSAENDPENAEYVLSTAQKGWATLTNLWNTPQIELYNRWSRICREQYGIDAKFGGYN</sequence>
<evidence type="ECO:0000256" key="8">
    <source>
        <dbReference type="ARBA" id="ARBA00038873"/>
    </source>
</evidence>
<evidence type="ECO:0000256" key="5">
    <source>
        <dbReference type="ARBA" id="ARBA00022777"/>
    </source>
</evidence>
<evidence type="ECO:0000256" key="3">
    <source>
        <dbReference type="ARBA" id="ARBA00022490"/>
    </source>
</evidence>
<evidence type="ECO:0000313" key="11">
    <source>
        <dbReference type="EMBL" id="OWF43863.1"/>
    </source>
</evidence>
<keyword evidence="12" id="KW-1185">Reference proteome</keyword>
<evidence type="ECO:0000313" key="12">
    <source>
        <dbReference type="Proteomes" id="UP000242188"/>
    </source>
</evidence>
<dbReference type="Pfam" id="PF01636">
    <property type="entry name" value="APH"/>
    <property type="match status" value="1"/>
</dbReference>
<dbReference type="InterPro" id="IPR002575">
    <property type="entry name" value="Aminoglycoside_PTrfase"/>
</dbReference>
<comment type="subcellular location">
    <subcellularLocation>
        <location evidence="1">Cytoplasm</location>
    </subcellularLocation>
</comment>
<evidence type="ECO:0000256" key="6">
    <source>
        <dbReference type="ARBA" id="ARBA00036820"/>
    </source>
</evidence>
<dbReference type="Proteomes" id="UP000242188">
    <property type="component" value="Unassembled WGS sequence"/>
</dbReference>
<dbReference type="FunFam" id="3.90.1200.10:FF:000007">
    <property type="entry name" value="hydroxylysine kinase isoform X1"/>
    <property type="match status" value="1"/>
</dbReference>
<comment type="function">
    <text evidence="7">Catalyzes the GTP-dependent phosphorylation of 5-hydroxy-L-lysine.</text>
</comment>
<evidence type="ECO:0000256" key="7">
    <source>
        <dbReference type="ARBA" id="ARBA00037368"/>
    </source>
</evidence>
<dbReference type="InterPro" id="IPR050249">
    <property type="entry name" value="Pseudomonas-type_ThrB"/>
</dbReference>
<dbReference type="EC" id="2.7.1.81" evidence="8"/>
<dbReference type="SUPFAM" id="SSF56112">
    <property type="entry name" value="Protein kinase-like (PK-like)"/>
    <property type="match status" value="1"/>
</dbReference>
<gene>
    <name evidence="11" type="ORF">KP79_PYT17601</name>
</gene>
<dbReference type="PANTHER" id="PTHR21064:SF1">
    <property type="entry name" value="HYDROXYLYSINE KINASE"/>
    <property type="match status" value="1"/>
</dbReference>
<dbReference type="FunFam" id="3.30.200.20:FF:000549">
    <property type="entry name" value="hydroxylysine kinase"/>
    <property type="match status" value="1"/>
</dbReference>
<reference evidence="11 12" key="1">
    <citation type="journal article" date="2017" name="Nat. Ecol. Evol.">
        <title>Scallop genome provides insights into evolution of bilaterian karyotype and development.</title>
        <authorList>
            <person name="Wang S."/>
            <person name="Zhang J."/>
            <person name="Jiao W."/>
            <person name="Li J."/>
            <person name="Xun X."/>
            <person name="Sun Y."/>
            <person name="Guo X."/>
            <person name="Huan P."/>
            <person name="Dong B."/>
            <person name="Zhang L."/>
            <person name="Hu X."/>
            <person name="Sun X."/>
            <person name="Wang J."/>
            <person name="Zhao C."/>
            <person name="Wang Y."/>
            <person name="Wang D."/>
            <person name="Huang X."/>
            <person name="Wang R."/>
            <person name="Lv J."/>
            <person name="Li Y."/>
            <person name="Zhang Z."/>
            <person name="Liu B."/>
            <person name="Lu W."/>
            <person name="Hui Y."/>
            <person name="Liang J."/>
            <person name="Zhou Z."/>
            <person name="Hou R."/>
            <person name="Li X."/>
            <person name="Liu Y."/>
            <person name="Li H."/>
            <person name="Ning X."/>
            <person name="Lin Y."/>
            <person name="Zhao L."/>
            <person name="Xing Q."/>
            <person name="Dou J."/>
            <person name="Li Y."/>
            <person name="Mao J."/>
            <person name="Guo H."/>
            <person name="Dou H."/>
            <person name="Li T."/>
            <person name="Mu C."/>
            <person name="Jiang W."/>
            <person name="Fu Q."/>
            <person name="Fu X."/>
            <person name="Miao Y."/>
            <person name="Liu J."/>
            <person name="Yu Q."/>
            <person name="Li R."/>
            <person name="Liao H."/>
            <person name="Li X."/>
            <person name="Kong Y."/>
            <person name="Jiang Z."/>
            <person name="Chourrout D."/>
            <person name="Li R."/>
            <person name="Bao Z."/>
        </authorList>
    </citation>
    <scope>NUCLEOTIDE SEQUENCE [LARGE SCALE GENOMIC DNA]</scope>
    <source>
        <strain evidence="11 12">PY_sf001</strain>
    </source>
</reference>
<proteinExistence type="inferred from homology"/>
<dbReference type="STRING" id="6573.A0A210Q548"/>
<keyword evidence="3" id="KW-0963">Cytoplasm</keyword>
<name>A0A210Q548_MIZYE</name>
<dbReference type="OrthoDB" id="9973935at2759"/>
<comment type="caution">
    <text evidence="11">The sequence shown here is derived from an EMBL/GenBank/DDBJ whole genome shotgun (WGS) entry which is preliminary data.</text>
</comment>
<comment type="similarity">
    <text evidence="2">Belongs to the aminoglycoside phosphotransferase family.</text>
</comment>
<dbReference type="InterPro" id="IPR011009">
    <property type="entry name" value="Kinase-like_dom_sf"/>
</dbReference>
<evidence type="ECO:0000256" key="1">
    <source>
        <dbReference type="ARBA" id="ARBA00004496"/>
    </source>
</evidence>
<evidence type="ECO:0000256" key="2">
    <source>
        <dbReference type="ARBA" id="ARBA00006219"/>
    </source>
</evidence>